<proteinExistence type="predicted"/>
<keyword evidence="1" id="KW-0812">Transmembrane</keyword>
<gene>
    <name evidence="2" type="ORF">SAMN04490243_2576</name>
</gene>
<protein>
    <recommendedName>
        <fullName evidence="4">PH domain-containing protein</fullName>
    </recommendedName>
</protein>
<organism evidence="2 3">
    <name type="scientific">Robiginitalea myxolifaciens</name>
    <dbReference type="NCBI Taxonomy" id="400055"/>
    <lineage>
        <taxon>Bacteria</taxon>
        <taxon>Pseudomonadati</taxon>
        <taxon>Bacteroidota</taxon>
        <taxon>Flavobacteriia</taxon>
        <taxon>Flavobacteriales</taxon>
        <taxon>Flavobacteriaceae</taxon>
        <taxon>Robiginitalea</taxon>
    </lineage>
</organism>
<evidence type="ECO:0008006" key="4">
    <source>
        <dbReference type="Google" id="ProtNLM"/>
    </source>
</evidence>
<dbReference type="EMBL" id="FOYQ01000002">
    <property type="protein sequence ID" value="SFR52304.1"/>
    <property type="molecule type" value="Genomic_DNA"/>
</dbReference>
<name>A0A1I6HD50_9FLAO</name>
<sequence>MGYKKTQIGTLFIVFMCVFVALISIPAFLGKGVQVLTSTPFLVSYGLIFIILLLFFRMQLELTPEGVRITYGIGIIRIFLPIDKVHRTESISTKWYWGLGIRYTPEGVLYNIQGLQAVRVYYEVGGQKKSVMLGTAAPEDLAHALEKAFP</sequence>
<feature type="transmembrane region" description="Helical" evidence="1">
    <location>
        <begin position="35"/>
        <end position="56"/>
    </location>
</feature>
<keyword evidence="1" id="KW-1133">Transmembrane helix</keyword>
<evidence type="ECO:0000313" key="2">
    <source>
        <dbReference type="EMBL" id="SFR52304.1"/>
    </source>
</evidence>
<accession>A0A1I6HD50</accession>
<dbReference type="Proteomes" id="UP000199534">
    <property type="component" value="Unassembled WGS sequence"/>
</dbReference>
<keyword evidence="1" id="KW-0472">Membrane</keyword>
<dbReference type="OrthoDB" id="5471116at2"/>
<feature type="transmembrane region" description="Helical" evidence="1">
    <location>
        <begin position="12"/>
        <end position="29"/>
    </location>
</feature>
<evidence type="ECO:0000313" key="3">
    <source>
        <dbReference type="Proteomes" id="UP000199534"/>
    </source>
</evidence>
<keyword evidence="3" id="KW-1185">Reference proteome</keyword>
<dbReference type="AlphaFoldDB" id="A0A1I6HD50"/>
<evidence type="ECO:0000256" key="1">
    <source>
        <dbReference type="SAM" id="Phobius"/>
    </source>
</evidence>
<dbReference type="STRING" id="400055.SAMN04490243_2576"/>
<reference evidence="2 3" key="1">
    <citation type="submission" date="2016-10" db="EMBL/GenBank/DDBJ databases">
        <authorList>
            <person name="de Groot N.N."/>
        </authorList>
    </citation>
    <scope>NUCLEOTIDE SEQUENCE [LARGE SCALE GENOMIC DNA]</scope>
    <source>
        <strain evidence="2 3">DSM 21019</strain>
    </source>
</reference>
<dbReference type="RefSeq" id="WP_143099984.1">
    <property type="nucleotide sequence ID" value="NZ_FOYQ01000002.1"/>
</dbReference>